<dbReference type="Pfam" id="PF00072">
    <property type="entry name" value="Response_reg"/>
    <property type="match status" value="2"/>
</dbReference>
<dbReference type="Pfam" id="PF02518">
    <property type="entry name" value="HATPase_c"/>
    <property type="match status" value="1"/>
</dbReference>
<dbReference type="CDD" id="cd16922">
    <property type="entry name" value="HATPase_EvgS-ArcB-TorS-like"/>
    <property type="match status" value="1"/>
</dbReference>
<organism evidence="7 8">
    <name type="scientific">Botrimarina colliarenosi</name>
    <dbReference type="NCBI Taxonomy" id="2528001"/>
    <lineage>
        <taxon>Bacteria</taxon>
        <taxon>Pseudomonadati</taxon>
        <taxon>Planctomycetota</taxon>
        <taxon>Planctomycetia</taxon>
        <taxon>Pirellulales</taxon>
        <taxon>Lacipirellulaceae</taxon>
        <taxon>Botrimarina</taxon>
    </lineage>
</organism>
<evidence type="ECO:0000256" key="4">
    <source>
        <dbReference type="PROSITE-ProRule" id="PRU00169"/>
    </source>
</evidence>
<dbReference type="Gene3D" id="1.10.287.130">
    <property type="match status" value="1"/>
</dbReference>
<accession>A0A5C6AL29</accession>
<dbReference type="CDD" id="cd00082">
    <property type="entry name" value="HisKA"/>
    <property type="match status" value="1"/>
</dbReference>
<keyword evidence="3 4" id="KW-0597">Phosphoprotein</keyword>
<dbReference type="OrthoDB" id="9813394at2"/>
<dbReference type="PRINTS" id="PR00344">
    <property type="entry name" value="BCTRLSENSOR"/>
</dbReference>
<dbReference type="RefSeq" id="WP_146443421.1">
    <property type="nucleotide sequence ID" value="NZ_SJPR01000001.1"/>
</dbReference>
<dbReference type="SMART" id="SM00388">
    <property type="entry name" value="HisKA"/>
    <property type="match status" value="1"/>
</dbReference>
<dbReference type="CDD" id="cd17546">
    <property type="entry name" value="REC_hyHK_CKI1_RcsC-like"/>
    <property type="match status" value="1"/>
</dbReference>
<keyword evidence="7" id="KW-0808">Transferase</keyword>
<evidence type="ECO:0000256" key="2">
    <source>
        <dbReference type="ARBA" id="ARBA00012438"/>
    </source>
</evidence>
<protein>
    <recommendedName>
        <fullName evidence="2">histidine kinase</fullName>
        <ecNumber evidence="2">2.7.13.3</ecNumber>
    </recommendedName>
</protein>
<dbReference type="Proteomes" id="UP000317421">
    <property type="component" value="Unassembled WGS sequence"/>
</dbReference>
<dbReference type="Gene3D" id="3.40.50.2300">
    <property type="match status" value="2"/>
</dbReference>
<dbReference type="SUPFAM" id="SSF52172">
    <property type="entry name" value="CheY-like"/>
    <property type="match status" value="2"/>
</dbReference>
<dbReference type="GO" id="GO:0000155">
    <property type="term" value="F:phosphorelay sensor kinase activity"/>
    <property type="evidence" value="ECO:0007669"/>
    <property type="project" value="InterPro"/>
</dbReference>
<dbReference type="PANTHER" id="PTHR45339">
    <property type="entry name" value="HYBRID SIGNAL TRANSDUCTION HISTIDINE KINASE J"/>
    <property type="match status" value="1"/>
</dbReference>
<dbReference type="PROSITE" id="PS50109">
    <property type="entry name" value="HIS_KIN"/>
    <property type="match status" value="1"/>
</dbReference>
<dbReference type="SMART" id="SM00387">
    <property type="entry name" value="HATPase_c"/>
    <property type="match status" value="1"/>
</dbReference>
<reference evidence="7 8" key="1">
    <citation type="submission" date="2019-02" db="EMBL/GenBank/DDBJ databases">
        <title>Deep-cultivation of Planctomycetes and their phenomic and genomic characterization uncovers novel biology.</title>
        <authorList>
            <person name="Wiegand S."/>
            <person name="Jogler M."/>
            <person name="Boedeker C."/>
            <person name="Pinto D."/>
            <person name="Vollmers J."/>
            <person name="Rivas-Marin E."/>
            <person name="Kohn T."/>
            <person name="Peeters S.H."/>
            <person name="Heuer A."/>
            <person name="Rast P."/>
            <person name="Oberbeckmann S."/>
            <person name="Bunk B."/>
            <person name="Jeske O."/>
            <person name="Meyerdierks A."/>
            <person name="Storesund J.E."/>
            <person name="Kallscheuer N."/>
            <person name="Luecker S."/>
            <person name="Lage O.M."/>
            <person name="Pohl T."/>
            <person name="Merkel B.J."/>
            <person name="Hornburger P."/>
            <person name="Mueller R.-W."/>
            <person name="Bruemmer F."/>
            <person name="Labrenz M."/>
            <person name="Spormann A.M."/>
            <person name="Op Den Camp H."/>
            <person name="Overmann J."/>
            <person name="Amann R."/>
            <person name="Jetten M.S.M."/>
            <person name="Mascher T."/>
            <person name="Medema M.H."/>
            <person name="Devos D.P."/>
            <person name="Kaster A.-K."/>
            <person name="Ovreas L."/>
            <person name="Rohde M."/>
            <person name="Galperin M.Y."/>
            <person name="Jogler C."/>
        </authorList>
    </citation>
    <scope>NUCLEOTIDE SEQUENCE [LARGE SCALE GENOMIC DNA]</scope>
    <source>
        <strain evidence="7 8">Pla108</strain>
    </source>
</reference>
<dbReference type="InterPro" id="IPR011006">
    <property type="entry name" value="CheY-like_superfamily"/>
</dbReference>
<dbReference type="Gene3D" id="3.30.565.10">
    <property type="entry name" value="Histidine kinase-like ATPase, C-terminal domain"/>
    <property type="match status" value="1"/>
</dbReference>
<keyword evidence="8" id="KW-1185">Reference proteome</keyword>
<dbReference type="InterPro" id="IPR005467">
    <property type="entry name" value="His_kinase_dom"/>
</dbReference>
<dbReference type="SMART" id="SM00448">
    <property type="entry name" value="REC"/>
    <property type="match status" value="2"/>
</dbReference>
<feature type="modified residue" description="4-aspartylphosphate" evidence="4">
    <location>
        <position position="59"/>
    </location>
</feature>
<dbReference type="SUPFAM" id="SSF55874">
    <property type="entry name" value="ATPase domain of HSP90 chaperone/DNA topoisomerase II/histidine kinase"/>
    <property type="match status" value="1"/>
</dbReference>
<dbReference type="PROSITE" id="PS50110">
    <property type="entry name" value="RESPONSE_REGULATORY"/>
    <property type="match status" value="2"/>
</dbReference>
<feature type="domain" description="Response regulatory" evidence="6">
    <location>
        <begin position="411"/>
        <end position="530"/>
    </location>
</feature>
<dbReference type="PANTHER" id="PTHR45339:SF5">
    <property type="entry name" value="HISTIDINE KINASE"/>
    <property type="match status" value="1"/>
</dbReference>
<dbReference type="InterPro" id="IPR004358">
    <property type="entry name" value="Sig_transdc_His_kin-like_C"/>
</dbReference>
<evidence type="ECO:0000313" key="7">
    <source>
        <dbReference type="EMBL" id="TWT99968.1"/>
    </source>
</evidence>
<evidence type="ECO:0000259" key="5">
    <source>
        <dbReference type="PROSITE" id="PS50109"/>
    </source>
</evidence>
<evidence type="ECO:0000256" key="1">
    <source>
        <dbReference type="ARBA" id="ARBA00000085"/>
    </source>
</evidence>
<dbReference type="Pfam" id="PF00512">
    <property type="entry name" value="HisKA"/>
    <property type="match status" value="1"/>
</dbReference>
<feature type="domain" description="Histidine kinase" evidence="5">
    <location>
        <begin position="163"/>
        <end position="380"/>
    </location>
</feature>
<name>A0A5C6AL29_9BACT</name>
<dbReference type="InterPro" id="IPR003594">
    <property type="entry name" value="HATPase_dom"/>
</dbReference>
<dbReference type="EC" id="2.7.13.3" evidence="2"/>
<feature type="domain" description="Response regulatory" evidence="6">
    <location>
        <begin position="5"/>
        <end position="126"/>
    </location>
</feature>
<dbReference type="FunFam" id="3.30.565.10:FF:000010">
    <property type="entry name" value="Sensor histidine kinase RcsC"/>
    <property type="match status" value="1"/>
</dbReference>
<dbReference type="EMBL" id="SJPR01000001">
    <property type="protein sequence ID" value="TWT99968.1"/>
    <property type="molecule type" value="Genomic_DNA"/>
</dbReference>
<comment type="catalytic activity">
    <reaction evidence="1">
        <text>ATP + protein L-histidine = ADP + protein N-phospho-L-histidine.</text>
        <dbReference type="EC" id="2.7.13.3"/>
    </reaction>
</comment>
<dbReference type="InterPro" id="IPR001789">
    <property type="entry name" value="Sig_transdc_resp-reg_receiver"/>
</dbReference>
<evidence type="ECO:0000313" key="8">
    <source>
        <dbReference type="Proteomes" id="UP000317421"/>
    </source>
</evidence>
<feature type="modified residue" description="4-aspartylphosphate" evidence="4">
    <location>
        <position position="465"/>
    </location>
</feature>
<evidence type="ECO:0000256" key="3">
    <source>
        <dbReference type="ARBA" id="ARBA00022553"/>
    </source>
</evidence>
<dbReference type="InterPro" id="IPR036890">
    <property type="entry name" value="HATPase_C_sf"/>
</dbReference>
<gene>
    <name evidence="7" type="primary">arcB_1</name>
    <name evidence="7" type="ORF">Pla108_09120</name>
</gene>
<evidence type="ECO:0000259" key="6">
    <source>
        <dbReference type="PROSITE" id="PS50110"/>
    </source>
</evidence>
<proteinExistence type="predicted"/>
<comment type="caution">
    <text evidence="7">The sequence shown here is derived from an EMBL/GenBank/DDBJ whole genome shotgun (WGS) entry which is preliminary data.</text>
</comment>
<dbReference type="AlphaFoldDB" id="A0A5C6AL29"/>
<dbReference type="CDD" id="cd00156">
    <property type="entry name" value="REC"/>
    <property type="match status" value="1"/>
</dbReference>
<sequence length="531" mass="57984">MKIRQVLIVDDNPNDRTAAINALRADRQVRYAFHEVATGVEALAMLEVASESIDLVILDYRLKDMHADAIVSEITRDNEIPKIPIILLTGSVGTEARSSLIRSGVQDYFSKSAVTAELLPRIADNAIARHRLMRQLYESEQAAAAAREEAERASRVKSQFLTSISHELRTPLTAILGFTELVRRNPQGPDADRMLEMMGKSGVHLSEILDDLIDIAKIEAETLQIAPVVCDFPSIIKSTCDLLALRASDKGLRLSYTIDPDAPTTVRMDPVRFRQVLINLLNNAIKFTDRGEIVCEASCEEDDGLVVRVTDTGTGIAPETAARIFTPFVQGSSSAENLRTGVGLGLAISKRLAQMMGGDLEIEQTSTNGTTFVFTVKAPCSDNGPSTDESASHLANSTCDSNEEVSWLDKRILLAEDTPANQFLICKLLEPSGVAIDLAENGEVAVQKVVAQFARGEPYDLILMDMQMPVLTGYEAVTQLARLGHRTPIIAVTAAALNDEKQRCLQAGCCDVVTKPIDFEKLINVARRHLS</sequence>
<dbReference type="InterPro" id="IPR003661">
    <property type="entry name" value="HisK_dim/P_dom"/>
</dbReference>